<evidence type="ECO:0000256" key="6">
    <source>
        <dbReference type="ARBA" id="ARBA00022840"/>
    </source>
</evidence>
<evidence type="ECO:0000259" key="11">
    <source>
        <dbReference type="PROSITE" id="PS50103"/>
    </source>
</evidence>
<dbReference type="InterPro" id="IPR050637">
    <property type="entry name" value="NLRP_innate_immun_reg"/>
</dbReference>
<dbReference type="GO" id="GO:0008270">
    <property type="term" value="F:zinc ion binding"/>
    <property type="evidence" value="ECO:0007669"/>
    <property type="project" value="UniProtKB-KW"/>
</dbReference>
<proteinExistence type="inferred from homology"/>
<dbReference type="GO" id="GO:0005524">
    <property type="term" value="F:ATP binding"/>
    <property type="evidence" value="ECO:0007669"/>
    <property type="project" value="UniProtKB-KW"/>
</dbReference>
<dbReference type="GO" id="GO:0005829">
    <property type="term" value="C:cytosol"/>
    <property type="evidence" value="ECO:0007669"/>
    <property type="project" value="UniProtKB-SubCell"/>
</dbReference>
<evidence type="ECO:0000256" key="7">
    <source>
        <dbReference type="ARBA" id="ARBA00022843"/>
    </source>
</evidence>
<evidence type="ECO:0000256" key="2">
    <source>
        <dbReference type="ARBA" id="ARBA00008665"/>
    </source>
</evidence>
<reference evidence="13" key="1">
    <citation type="thesis" date="2020" institute="ProQuest LLC" country="789 East Eisenhower Parkway, Ann Arbor, MI, USA">
        <title>Comparative Genomics and Chromosome Evolution.</title>
        <authorList>
            <person name="Mudd A.B."/>
        </authorList>
    </citation>
    <scope>NUCLEOTIDE SEQUENCE</scope>
    <source>
        <strain evidence="13">HN-11 Male</strain>
        <tissue evidence="13">Kidney and liver</tissue>
    </source>
</reference>
<keyword evidence="7" id="KW-0832">Ubl conjugation</keyword>
<dbReference type="InterPro" id="IPR032675">
    <property type="entry name" value="LRR_dom_sf"/>
</dbReference>
<dbReference type="Gene3D" id="3.40.50.300">
    <property type="entry name" value="P-loop containing nucleotide triphosphate hydrolases"/>
    <property type="match status" value="1"/>
</dbReference>
<dbReference type="SMART" id="SM00367">
    <property type="entry name" value="LRR_CC"/>
    <property type="match status" value="2"/>
</dbReference>
<comment type="similarity">
    <text evidence="2">Belongs to the NLRP family.</text>
</comment>
<feature type="domain" description="C3H1-type" evidence="11">
    <location>
        <begin position="92"/>
        <end position="119"/>
    </location>
</feature>
<dbReference type="Pfam" id="PF05729">
    <property type="entry name" value="NACHT"/>
    <property type="match status" value="1"/>
</dbReference>
<dbReference type="Proteomes" id="UP000770717">
    <property type="component" value="Unassembled WGS sequence"/>
</dbReference>
<evidence type="ECO:0000256" key="8">
    <source>
        <dbReference type="ARBA" id="ARBA00023198"/>
    </source>
</evidence>
<name>A0A8J6EGR4_ELECQ</name>
<comment type="caution">
    <text evidence="13">The sequence shown here is derived from an EMBL/GenBank/DDBJ whole genome shotgun (WGS) entry which is preliminary data.</text>
</comment>
<dbReference type="EMBL" id="WNTK01000717">
    <property type="protein sequence ID" value="KAG9468838.1"/>
    <property type="molecule type" value="Genomic_DNA"/>
</dbReference>
<keyword evidence="14" id="KW-1185">Reference proteome</keyword>
<dbReference type="SUPFAM" id="SSF52540">
    <property type="entry name" value="P-loop containing nucleoside triphosphate hydrolases"/>
    <property type="match status" value="1"/>
</dbReference>
<dbReference type="InterPro" id="IPR006553">
    <property type="entry name" value="Leu-rich_rpt_Cys-con_subtyp"/>
</dbReference>
<dbReference type="SMART" id="SM00368">
    <property type="entry name" value="LRR_RI"/>
    <property type="match status" value="3"/>
</dbReference>
<dbReference type="PROSITE" id="PS50103">
    <property type="entry name" value="ZF_C3H1"/>
    <property type="match status" value="1"/>
</dbReference>
<evidence type="ECO:0000313" key="14">
    <source>
        <dbReference type="Proteomes" id="UP000770717"/>
    </source>
</evidence>
<dbReference type="PROSITE" id="PS50837">
    <property type="entry name" value="NACHT"/>
    <property type="match status" value="1"/>
</dbReference>
<dbReference type="Pfam" id="PF17779">
    <property type="entry name" value="WHD_NOD2"/>
    <property type="match status" value="1"/>
</dbReference>
<protein>
    <recommendedName>
        <fullName evidence="15">NACHT domain-containing protein</fullName>
    </recommendedName>
</protein>
<organism evidence="13 14">
    <name type="scientific">Eleutherodactylus coqui</name>
    <name type="common">Puerto Rican coqui</name>
    <dbReference type="NCBI Taxonomy" id="57060"/>
    <lineage>
        <taxon>Eukaryota</taxon>
        <taxon>Metazoa</taxon>
        <taxon>Chordata</taxon>
        <taxon>Craniata</taxon>
        <taxon>Vertebrata</taxon>
        <taxon>Euteleostomi</taxon>
        <taxon>Amphibia</taxon>
        <taxon>Batrachia</taxon>
        <taxon>Anura</taxon>
        <taxon>Neobatrachia</taxon>
        <taxon>Hyloidea</taxon>
        <taxon>Eleutherodactylidae</taxon>
        <taxon>Eleutherodactylinae</taxon>
        <taxon>Eleutherodactylus</taxon>
        <taxon>Eleutherodactylus</taxon>
    </lineage>
</organism>
<dbReference type="Gene3D" id="3.80.10.10">
    <property type="entry name" value="Ribonuclease Inhibitor"/>
    <property type="match status" value="1"/>
</dbReference>
<comment type="subcellular location">
    <subcellularLocation>
        <location evidence="1">Inflammasome</location>
    </subcellularLocation>
</comment>
<evidence type="ECO:0000259" key="12">
    <source>
        <dbReference type="PROSITE" id="PS50837"/>
    </source>
</evidence>
<dbReference type="SUPFAM" id="SSF52047">
    <property type="entry name" value="RNI-like"/>
    <property type="match status" value="1"/>
</dbReference>
<evidence type="ECO:0008006" key="15">
    <source>
        <dbReference type="Google" id="ProtNLM"/>
    </source>
</evidence>
<keyword evidence="4" id="KW-0677">Repeat</keyword>
<evidence type="ECO:0000256" key="9">
    <source>
        <dbReference type="ARBA" id="ARBA00023233"/>
    </source>
</evidence>
<evidence type="ECO:0000313" key="13">
    <source>
        <dbReference type="EMBL" id="KAG9468838.1"/>
    </source>
</evidence>
<evidence type="ECO:0000256" key="10">
    <source>
        <dbReference type="PROSITE-ProRule" id="PRU00723"/>
    </source>
</evidence>
<dbReference type="PANTHER" id="PTHR45690:SF19">
    <property type="entry name" value="NACHT, LRR AND PYD DOMAINS-CONTAINING PROTEIN 3"/>
    <property type="match status" value="1"/>
</dbReference>
<evidence type="ECO:0000256" key="4">
    <source>
        <dbReference type="ARBA" id="ARBA00022737"/>
    </source>
</evidence>
<dbReference type="Pfam" id="PF13516">
    <property type="entry name" value="LRR_6"/>
    <property type="match status" value="3"/>
</dbReference>
<evidence type="ECO:0000256" key="1">
    <source>
        <dbReference type="ARBA" id="ARBA00004110"/>
    </source>
</evidence>
<dbReference type="InterPro" id="IPR007111">
    <property type="entry name" value="NACHT_NTPase"/>
</dbReference>
<dbReference type="InterPro" id="IPR001611">
    <property type="entry name" value="Leu-rich_rpt"/>
</dbReference>
<dbReference type="Pfam" id="PF17776">
    <property type="entry name" value="NLRC4_HD2"/>
    <property type="match status" value="1"/>
</dbReference>
<dbReference type="AlphaFoldDB" id="A0A8J6EGR4"/>
<keyword evidence="10" id="KW-0479">Metal-binding</keyword>
<feature type="domain" description="NACHT" evidence="12">
    <location>
        <begin position="246"/>
        <end position="377"/>
    </location>
</feature>
<dbReference type="InterPro" id="IPR000571">
    <property type="entry name" value="Znf_CCCH"/>
</dbReference>
<keyword evidence="10" id="KW-0863">Zinc-finger</keyword>
<dbReference type="InterPro" id="IPR041075">
    <property type="entry name" value="NOD1/2_WH"/>
</dbReference>
<dbReference type="InterPro" id="IPR027417">
    <property type="entry name" value="P-loop_NTPase"/>
</dbReference>
<keyword evidence="3" id="KW-0963">Cytoplasm</keyword>
<dbReference type="InterPro" id="IPR041267">
    <property type="entry name" value="NLRP_HD2"/>
</dbReference>
<feature type="zinc finger region" description="C3H1-type" evidence="10">
    <location>
        <begin position="92"/>
        <end position="119"/>
    </location>
</feature>
<keyword evidence="9" id="KW-1271">Inflammasome</keyword>
<evidence type="ECO:0000256" key="5">
    <source>
        <dbReference type="ARBA" id="ARBA00022741"/>
    </source>
</evidence>
<keyword evidence="6" id="KW-0067">ATP-binding</keyword>
<keyword evidence="10" id="KW-0862">Zinc</keyword>
<dbReference type="GO" id="GO:0045087">
    <property type="term" value="P:innate immune response"/>
    <property type="evidence" value="ECO:0007669"/>
    <property type="project" value="UniProtKB-KW"/>
</dbReference>
<accession>A0A8J6EGR4</accession>
<dbReference type="GO" id="GO:0006954">
    <property type="term" value="P:inflammatory response"/>
    <property type="evidence" value="ECO:0007669"/>
    <property type="project" value="UniProtKB-KW"/>
</dbReference>
<dbReference type="OrthoDB" id="120976at2759"/>
<dbReference type="PANTHER" id="PTHR45690">
    <property type="entry name" value="NACHT, LRR AND PYD DOMAINS-CONTAINING PROTEIN 12"/>
    <property type="match status" value="1"/>
</dbReference>
<keyword evidence="5" id="KW-0547">Nucleotide-binding</keyword>
<sequence>MAHVICQRHPQKGLELLVYINTIHSAYKLHGSSAWWRYDEDFRRRISGVKTVSWATKATDSWIQLILAQKPPKTLFPVNNTGITAQQAPGAQKPSGSCRAFNEGHCRFLAACKFRHECSFCGGTHAAVRCFRRQRTVAVPGAPAAGNNPSEHIQDRHKKHLNEKTEKLLENIPPRCDQQEERFPFCTRYVNLIVVPTDHFRERSENELIVTGVKHEEYLKKTQNELQHISPNKMFHWSHKSRLVPHVVMVSGVPGVGKTTLMQKFVYDWVKVDLYQRFSFVFFFKFRELNRLPEVCLETMILHQYPYLREQLGKLLQDPEKLLFIFDGLDESNRNMDFTSSHLCSNPKQPEHCGQIVVSLVRKSLLNGCSVLMTSRPTRLASIDCDIFQRIVEIIGFLPEERKTYFKNFFSDPELAEKAFNYVKENDTLYTFCYLPSYCWIICTVLSKSFQTTSSGQPASLLPKTVTQLFVIFVANILSNHSLHKSDAKKILRSIGWMAEHGVMNHRVVFDEGDLDCFHVDNQSKLLSSFLMESEEPGTYSFLHLTVQEFLSALVHYIDYSPEMLQNSLEEAKYYPDGRGEIFLRFLCGLSDGSTRSILKGYLATQAAQASRHVITWMKHLILKQQRGSNDMKHLLRTFYYLFETRNKALILQSLKSHIKVDLSHVHMSALDCTVMAFILETCTNIKELDLSECHLDEEGLNRLAPALHNLQSLSLGSNNLSDTSCSQLASVMRNNPSLKKLDLFQNNLSGPHFSELMDALSSPACSIEELR</sequence>
<gene>
    <name evidence="13" type="ORF">GDO78_021859</name>
</gene>
<evidence type="ECO:0000256" key="3">
    <source>
        <dbReference type="ARBA" id="ARBA00022490"/>
    </source>
</evidence>
<keyword evidence="8" id="KW-0395">Inflammatory response</keyword>